<dbReference type="Proteomes" id="UP000031512">
    <property type="component" value="Chromosome 1"/>
</dbReference>
<dbReference type="KEGG" id="beq:BEWA_029960"/>
<feature type="chain" id="PRO_5003939927" evidence="2">
    <location>
        <begin position="25"/>
        <end position="549"/>
    </location>
</feature>
<dbReference type="STRING" id="1537102.L0AZ19"/>
<feature type="signal peptide" evidence="2">
    <location>
        <begin position="1"/>
        <end position="24"/>
    </location>
</feature>
<accession>L0AZ19</accession>
<gene>
    <name evidence="3" type="ORF">BEWA_029960</name>
</gene>
<proteinExistence type="predicted"/>
<keyword evidence="1" id="KW-0175">Coiled coil</keyword>
<dbReference type="EMBL" id="CP001669">
    <property type="protein sequence ID" value="AFZ80144.1"/>
    <property type="molecule type" value="Genomic_DNA"/>
</dbReference>
<evidence type="ECO:0000313" key="3">
    <source>
        <dbReference type="EMBL" id="AFZ80144.1"/>
    </source>
</evidence>
<organism evidence="3 4">
    <name type="scientific">Theileria equi strain WA</name>
    <dbReference type="NCBI Taxonomy" id="1537102"/>
    <lineage>
        <taxon>Eukaryota</taxon>
        <taxon>Sar</taxon>
        <taxon>Alveolata</taxon>
        <taxon>Apicomplexa</taxon>
        <taxon>Aconoidasida</taxon>
        <taxon>Piroplasmida</taxon>
        <taxon>Theileriidae</taxon>
        <taxon>Theileria</taxon>
    </lineage>
</organism>
<evidence type="ECO:0000313" key="4">
    <source>
        <dbReference type="Proteomes" id="UP000031512"/>
    </source>
</evidence>
<dbReference type="GeneID" id="15803795"/>
<keyword evidence="4" id="KW-1185">Reference proteome</keyword>
<protein>
    <submittedName>
        <fullName evidence="3">Signal peptide-containing protein</fullName>
    </submittedName>
</protein>
<evidence type="ECO:0000256" key="1">
    <source>
        <dbReference type="SAM" id="Coils"/>
    </source>
</evidence>
<evidence type="ECO:0000256" key="2">
    <source>
        <dbReference type="SAM" id="SignalP"/>
    </source>
</evidence>
<feature type="coiled-coil region" evidence="1">
    <location>
        <begin position="211"/>
        <end position="238"/>
    </location>
</feature>
<reference evidence="3 4" key="1">
    <citation type="journal article" date="2012" name="BMC Genomics">
        <title>Comparative genomic analysis and phylogenetic position of Theileria equi.</title>
        <authorList>
            <person name="Kappmeyer L.S."/>
            <person name="Thiagarajan M."/>
            <person name="Herndon D.R."/>
            <person name="Ramsay J.D."/>
            <person name="Caler E."/>
            <person name="Djikeng A."/>
            <person name="Gillespie J.J."/>
            <person name="Lau A.O."/>
            <person name="Roalson E.H."/>
            <person name="Silva J.C."/>
            <person name="Silva M.G."/>
            <person name="Suarez C.E."/>
            <person name="Ueti M.W."/>
            <person name="Nene V.M."/>
            <person name="Mealey R.H."/>
            <person name="Knowles D.P."/>
            <person name="Brayton K.A."/>
        </authorList>
    </citation>
    <scope>NUCLEOTIDE SEQUENCE [LARGE SCALE GENOMIC DNA]</scope>
    <source>
        <strain evidence="3 4">WA</strain>
    </source>
</reference>
<dbReference type="OrthoDB" id="364432at2759"/>
<sequence length="549" mass="63920">MFPFLSLLFILAHSFLLHISFSLAFRQRSFCFTGSLKNHIHSNALRSEPTDSRSQLARLANDINPKIDCSRNKPPAIYHYEDLLSDYRIDKFKPLKDVTHFTSLPYVEIEHQDKGKLIRFRDGRDIVAFYANKLNALLSNFTEWSKAFSEDKIKPLDNYNPLASDTYYAVVYYCAWQSESIALVRAIRQLLGRWRWIRDPPIRRNEPEPTLDEILEKVEKMKKMHEEHELAFRTAREQGLPDPPEPIFSPAEQVTFNMRIPNLNITKRILEHASNAYKSKWWMPKFAKIAYNRLFDKGFSELYNTSLKRVLTADDRMKYKLRECDASTGDPATRPGSKKAKPKPININFIMVRLANSLMLANSRRGLMKQKKMVLAHEKEVRFNEIILDILIKQEAYYKSMPLVQLFKCANPIQNIPSVVPAKTHEKMPFDEPTFYRHNPFDIAEKLTYGLPPLRKFTHLAIADDFEHVGNIMDLATLDVAKSVDDVFTPVVDLPNTNFIQRYKGIKRDGRICAGLDPVLYALSMMYRFHLKKIIDARPVPAEYYYMNP</sequence>
<dbReference type="AlphaFoldDB" id="L0AZ19"/>
<dbReference type="eggNOG" id="ENOG502TN82">
    <property type="taxonomic scope" value="Eukaryota"/>
</dbReference>
<dbReference type="VEuPathDB" id="PiroplasmaDB:BEWA_029960"/>
<name>L0AZ19_THEEQ</name>
<dbReference type="RefSeq" id="XP_004829810.1">
    <property type="nucleotide sequence ID" value="XM_004829753.1"/>
</dbReference>
<keyword evidence="2" id="KW-0732">Signal</keyword>